<reference evidence="1" key="1">
    <citation type="submission" date="2020-09" db="EMBL/GenBank/DDBJ databases">
        <title>A novel bacterium of genus Bacillus, isolated from South China Sea.</title>
        <authorList>
            <person name="Huang H."/>
            <person name="Mo K."/>
            <person name="Hu Y."/>
        </authorList>
    </citation>
    <scope>NUCLEOTIDE SEQUENCE</scope>
    <source>
        <strain evidence="1">IB182487</strain>
    </source>
</reference>
<dbReference type="InterPro" id="IPR038449">
    <property type="entry name" value="SirA_sf"/>
</dbReference>
<organism evidence="1 2">
    <name type="scientific">Metabacillus arenae</name>
    <dbReference type="NCBI Taxonomy" id="2771434"/>
    <lineage>
        <taxon>Bacteria</taxon>
        <taxon>Bacillati</taxon>
        <taxon>Bacillota</taxon>
        <taxon>Bacilli</taxon>
        <taxon>Bacillales</taxon>
        <taxon>Bacillaceae</taxon>
        <taxon>Metabacillus</taxon>
    </lineage>
</organism>
<keyword evidence="2" id="KW-1185">Reference proteome</keyword>
<evidence type="ECO:0000313" key="1">
    <source>
        <dbReference type="EMBL" id="MBD1379321.1"/>
    </source>
</evidence>
<dbReference type="EMBL" id="JACXAI010000003">
    <property type="protein sequence ID" value="MBD1379321.1"/>
    <property type="molecule type" value="Genomic_DNA"/>
</dbReference>
<proteinExistence type="predicted"/>
<dbReference type="Pfam" id="PF10747">
    <property type="entry name" value="SirA"/>
    <property type="match status" value="1"/>
</dbReference>
<evidence type="ECO:0000313" key="2">
    <source>
        <dbReference type="Proteomes" id="UP000626844"/>
    </source>
</evidence>
<dbReference type="AlphaFoldDB" id="A0A926RVW4"/>
<comment type="caution">
    <text evidence="1">The sequence shown here is derived from an EMBL/GenBank/DDBJ whole genome shotgun (WGS) entry which is preliminary data.</text>
</comment>
<dbReference type="Proteomes" id="UP000626844">
    <property type="component" value="Unassembled WGS sequence"/>
</dbReference>
<dbReference type="InterPro" id="IPR019683">
    <property type="entry name" value="SirA"/>
</dbReference>
<dbReference type="Gene3D" id="3.30.310.250">
    <property type="entry name" value="Sporulation inhibitor of replication protein SirA"/>
    <property type="match status" value="1"/>
</dbReference>
<gene>
    <name evidence="1" type="primary">sirA</name>
    <name evidence="1" type="ORF">IC621_03665</name>
</gene>
<sequence length="155" mass="18648">MEQGGRGLRHYSIYLIEEEFASHYFGRESKIFHLFQEYHWTSTNNKQYETITKQIEYITKSIPVFYIHHLVGMFLQSRKGYQRVEQVHKIVLDNNRGNATLIVKERYLELTSDGQVEAETIFFEILRKFDPCFLAMDFHAERYGWLNPIKERNFV</sequence>
<accession>A0A926RVW4</accession>
<name>A0A926RVW4_9BACI</name>
<protein>
    <submittedName>
        <fullName evidence="1">Sporulation inhibitor of replication protein SirA</fullName>
    </submittedName>
</protein>